<dbReference type="GO" id="GO:0003864">
    <property type="term" value="F:3-methyl-2-oxobutanoate hydroxymethyltransferase activity"/>
    <property type="evidence" value="ECO:0007669"/>
    <property type="project" value="UniProtKB-EC"/>
</dbReference>
<dbReference type="PIRSF" id="PIRSF000388">
    <property type="entry name" value="Pantoate_hydroxy_MeTrfase"/>
    <property type="match status" value="1"/>
</dbReference>
<dbReference type="SUPFAM" id="SSF51621">
    <property type="entry name" value="Phosphoenolpyruvate/pyruvate domain"/>
    <property type="match status" value="1"/>
</dbReference>
<evidence type="ECO:0000256" key="4">
    <source>
        <dbReference type="ARBA" id="ARBA00022655"/>
    </source>
</evidence>
<dbReference type="Pfam" id="PF02548">
    <property type="entry name" value="Pantoate_transf"/>
    <property type="match status" value="1"/>
</dbReference>
<dbReference type="Proteomes" id="UP000528824">
    <property type="component" value="Unassembled WGS sequence"/>
</dbReference>
<keyword evidence="7" id="KW-0489">Methyltransferase</keyword>
<accession>A0A7W8XFJ0</accession>
<comment type="subunit">
    <text evidence="2">Homodecamer; pentamer of dimers.</text>
</comment>
<dbReference type="GO" id="GO:0000287">
    <property type="term" value="F:magnesium ion binding"/>
    <property type="evidence" value="ECO:0007669"/>
    <property type="project" value="TreeGrafter"/>
</dbReference>
<keyword evidence="5 7" id="KW-0808">Transferase</keyword>
<dbReference type="EMBL" id="JACHBC010000006">
    <property type="protein sequence ID" value="MBB5561603.1"/>
    <property type="molecule type" value="Genomic_DNA"/>
</dbReference>
<dbReference type="InterPro" id="IPR040442">
    <property type="entry name" value="Pyrv_kinase-like_dom_sf"/>
</dbReference>
<dbReference type="AlphaFoldDB" id="A0A7W8XFJ0"/>
<evidence type="ECO:0000313" key="7">
    <source>
        <dbReference type="EMBL" id="MBB5561603.1"/>
    </source>
</evidence>
<feature type="active site" description="Proton acceptor" evidence="6">
    <location>
        <position position="172"/>
    </location>
</feature>
<evidence type="ECO:0000256" key="1">
    <source>
        <dbReference type="ARBA" id="ARBA00008676"/>
    </source>
</evidence>
<sequence length="278" mass="30599">MTELCEQESRGAASRRLPTVADLRAWKGRRQLTMLRYFSLDEAAAAEAAGIDIASVPADIVLDPRYRAVAPTVFSMTGQTHLEMGTPDDYLRWCGNALNRGADAVYCSGSLKTVEKLSREYFPVVGHVGLVPTRATWTGGFKAVGKTAEAALRLFEEVKAYESVGAFAVEIEVVPAEVAAEISKRVGILLWSMGAGPGCDAQYLFANDILGYTEGHVPRHARAYRDFGSEYARLQRERVAAFSEYAADVADGAFPEERHLIRMDPRELEKFIDAAERQ</sequence>
<dbReference type="EC" id="2.1.2.11" evidence="3"/>
<name>A0A7W8XFJ0_9HYPH</name>
<keyword evidence="8" id="KW-1185">Reference proteome</keyword>
<dbReference type="RefSeq" id="WP_183934606.1">
    <property type="nucleotide sequence ID" value="NZ_JACHBB010000006.1"/>
</dbReference>
<dbReference type="GO" id="GO:0015940">
    <property type="term" value="P:pantothenate biosynthetic process"/>
    <property type="evidence" value="ECO:0007669"/>
    <property type="project" value="UniProtKB-KW"/>
</dbReference>
<dbReference type="GO" id="GO:0008168">
    <property type="term" value="F:methyltransferase activity"/>
    <property type="evidence" value="ECO:0007669"/>
    <property type="project" value="UniProtKB-KW"/>
</dbReference>
<comment type="similarity">
    <text evidence="1">Belongs to the PanB family.</text>
</comment>
<comment type="caution">
    <text evidence="7">The sequence shown here is derived from an EMBL/GenBank/DDBJ whole genome shotgun (WGS) entry which is preliminary data.</text>
</comment>
<evidence type="ECO:0000313" key="8">
    <source>
        <dbReference type="Proteomes" id="UP000528824"/>
    </source>
</evidence>
<reference evidence="7 8" key="1">
    <citation type="submission" date="2020-08" db="EMBL/GenBank/DDBJ databases">
        <title>Genomic Encyclopedia of Type Strains, Phase IV (KMG-V): Genome sequencing to study the core and pangenomes of soil and plant-associated prokaryotes.</title>
        <authorList>
            <person name="Whitman W."/>
        </authorList>
    </citation>
    <scope>NUCLEOTIDE SEQUENCE [LARGE SCALE GENOMIC DNA]</scope>
    <source>
        <strain evidence="7 8">SEMIA 4034</strain>
    </source>
</reference>
<evidence type="ECO:0000256" key="3">
    <source>
        <dbReference type="ARBA" id="ARBA00012618"/>
    </source>
</evidence>
<proteinExistence type="inferred from homology"/>
<protein>
    <recommendedName>
        <fullName evidence="3">3-methyl-2-oxobutanoate hydroxymethyltransferase</fullName>
        <ecNumber evidence="3">2.1.2.11</ecNumber>
    </recommendedName>
</protein>
<dbReference type="GO" id="GO:0032259">
    <property type="term" value="P:methylation"/>
    <property type="evidence" value="ECO:0007669"/>
    <property type="project" value="UniProtKB-KW"/>
</dbReference>
<gene>
    <name evidence="7" type="ORF">GGI59_003279</name>
</gene>
<evidence type="ECO:0000256" key="6">
    <source>
        <dbReference type="PIRSR" id="PIRSR000388-1"/>
    </source>
</evidence>
<organism evidence="7 8">
    <name type="scientific">Rhizobium lentis</name>
    <dbReference type="NCBI Taxonomy" id="1138194"/>
    <lineage>
        <taxon>Bacteria</taxon>
        <taxon>Pseudomonadati</taxon>
        <taxon>Pseudomonadota</taxon>
        <taxon>Alphaproteobacteria</taxon>
        <taxon>Hyphomicrobiales</taxon>
        <taxon>Rhizobiaceae</taxon>
        <taxon>Rhizobium/Agrobacterium group</taxon>
        <taxon>Rhizobium</taxon>
    </lineage>
</organism>
<evidence type="ECO:0000256" key="2">
    <source>
        <dbReference type="ARBA" id="ARBA00011424"/>
    </source>
</evidence>
<keyword evidence="4" id="KW-0566">Pantothenate biosynthesis</keyword>
<dbReference type="Gene3D" id="3.20.20.60">
    <property type="entry name" value="Phosphoenolpyruvate-binding domains"/>
    <property type="match status" value="1"/>
</dbReference>
<dbReference type="InterPro" id="IPR003700">
    <property type="entry name" value="Pantoate_hydroxy_MeTrfase"/>
</dbReference>
<evidence type="ECO:0000256" key="5">
    <source>
        <dbReference type="ARBA" id="ARBA00022679"/>
    </source>
</evidence>
<dbReference type="PANTHER" id="PTHR20881">
    <property type="entry name" value="3-METHYL-2-OXOBUTANOATE HYDROXYMETHYLTRANSFERASE"/>
    <property type="match status" value="1"/>
</dbReference>
<dbReference type="InterPro" id="IPR015813">
    <property type="entry name" value="Pyrv/PenolPyrv_kinase-like_dom"/>
</dbReference>
<dbReference type="PANTHER" id="PTHR20881:SF0">
    <property type="entry name" value="3-METHYL-2-OXOBUTANOATE HYDROXYMETHYLTRANSFERASE"/>
    <property type="match status" value="1"/>
</dbReference>